<dbReference type="EMBL" id="PRDM01000002">
    <property type="protein sequence ID" value="MBE8725001.1"/>
    <property type="molecule type" value="Genomic_DNA"/>
</dbReference>
<evidence type="ECO:0000313" key="4">
    <source>
        <dbReference type="Proteomes" id="UP000640614"/>
    </source>
</evidence>
<dbReference type="PANTHER" id="PTHR34477:SF1">
    <property type="entry name" value="UPF0213 PROTEIN YHBQ"/>
    <property type="match status" value="1"/>
</dbReference>
<dbReference type="SUPFAM" id="SSF82771">
    <property type="entry name" value="GIY-YIG endonuclease"/>
    <property type="match status" value="1"/>
</dbReference>
<name>A0ABR9TI95_9FLAO</name>
<dbReference type="PANTHER" id="PTHR34477">
    <property type="entry name" value="UPF0213 PROTEIN YHBQ"/>
    <property type="match status" value="1"/>
</dbReference>
<dbReference type="Gene3D" id="3.40.1440.10">
    <property type="entry name" value="GIY-YIG endonuclease"/>
    <property type="match status" value="1"/>
</dbReference>
<dbReference type="CDD" id="cd10449">
    <property type="entry name" value="GIY-YIG_SLX1_like"/>
    <property type="match status" value="1"/>
</dbReference>
<organism evidence="3 4">
    <name type="scientific">Flavobacterium hungaricum</name>
    <dbReference type="NCBI Taxonomy" id="2082725"/>
    <lineage>
        <taxon>Bacteria</taxon>
        <taxon>Pseudomonadati</taxon>
        <taxon>Bacteroidota</taxon>
        <taxon>Flavobacteriia</taxon>
        <taxon>Flavobacteriales</taxon>
        <taxon>Flavobacteriaceae</taxon>
        <taxon>Flavobacterium</taxon>
    </lineage>
</organism>
<dbReference type="Pfam" id="PF01541">
    <property type="entry name" value="GIY-YIG"/>
    <property type="match status" value="1"/>
</dbReference>
<gene>
    <name evidence="3" type="ORF">C4F50_08575</name>
</gene>
<dbReference type="RefSeq" id="WP_193846014.1">
    <property type="nucleotide sequence ID" value="NZ_PRDM01000002.1"/>
</dbReference>
<dbReference type="InterPro" id="IPR000305">
    <property type="entry name" value="GIY-YIG_endonuc"/>
</dbReference>
<evidence type="ECO:0000259" key="2">
    <source>
        <dbReference type="PROSITE" id="PS50164"/>
    </source>
</evidence>
<protein>
    <submittedName>
        <fullName evidence="3">GIY-YIG nuclease family protein</fullName>
    </submittedName>
</protein>
<comment type="similarity">
    <text evidence="1">Belongs to the UPF0213 family.</text>
</comment>
<comment type="caution">
    <text evidence="3">The sequence shown here is derived from an EMBL/GenBank/DDBJ whole genome shotgun (WGS) entry which is preliminary data.</text>
</comment>
<dbReference type="InterPro" id="IPR035901">
    <property type="entry name" value="GIY-YIG_endonuc_sf"/>
</dbReference>
<proteinExistence type="inferred from homology"/>
<accession>A0ABR9TI95</accession>
<keyword evidence="4" id="KW-1185">Reference proteome</keyword>
<dbReference type="Proteomes" id="UP000640614">
    <property type="component" value="Unassembled WGS sequence"/>
</dbReference>
<sequence length="97" mass="11608">MSHIVYILHSKKLNRYYIGYTSNFDLRLEFHKNAPPNKYTANANDWTLFLNFTCTNKIQALSIEAHIKKMKSKKYIENLAEYPEIIDKLLLRYKSDY</sequence>
<evidence type="ECO:0000313" key="3">
    <source>
        <dbReference type="EMBL" id="MBE8725001.1"/>
    </source>
</evidence>
<evidence type="ECO:0000256" key="1">
    <source>
        <dbReference type="ARBA" id="ARBA00007435"/>
    </source>
</evidence>
<reference evidence="3 4" key="1">
    <citation type="submission" date="2018-07" db="EMBL/GenBank/DDBJ databases">
        <title>Genome assembly of strain KB82.</title>
        <authorList>
            <person name="Kukolya J."/>
            <person name="Horvath B."/>
            <person name="Nagy I."/>
            <person name="Toth A."/>
        </authorList>
    </citation>
    <scope>NUCLEOTIDE SEQUENCE [LARGE SCALE GENOMIC DNA]</scope>
    <source>
        <strain evidence="3 4">Kb82</strain>
    </source>
</reference>
<feature type="domain" description="GIY-YIG" evidence="2">
    <location>
        <begin position="1"/>
        <end position="77"/>
    </location>
</feature>
<dbReference type="PROSITE" id="PS50164">
    <property type="entry name" value="GIY_YIG"/>
    <property type="match status" value="1"/>
</dbReference>
<dbReference type="InterPro" id="IPR050190">
    <property type="entry name" value="UPF0213_domain"/>
</dbReference>